<evidence type="ECO:0000256" key="1">
    <source>
        <dbReference type="SAM" id="MobiDB-lite"/>
    </source>
</evidence>
<evidence type="ECO:0000313" key="2">
    <source>
        <dbReference type="EMBL" id="KAK3769280.1"/>
    </source>
</evidence>
<keyword evidence="3" id="KW-1185">Reference proteome</keyword>
<proteinExistence type="predicted"/>
<dbReference type="AlphaFoldDB" id="A0AAE0ZH70"/>
<dbReference type="Proteomes" id="UP001283361">
    <property type="component" value="Unassembled WGS sequence"/>
</dbReference>
<feature type="region of interest" description="Disordered" evidence="1">
    <location>
        <begin position="1"/>
        <end position="30"/>
    </location>
</feature>
<gene>
    <name evidence="2" type="ORF">RRG08_026824</name>
</gene>
<accession>A0AAE0ZH70</accession>
<comment type="caution">
    <text evidence="2">The sequence shown here is derived from an EMBL/GenBank/DDBJ whole genome shotgun (WGS) entry which is preliminary data.</text>
</comment>
<protein>
    <submittedName>
        <fullName evidence="2">Uncharacterized protein</fullName>
    </submittedName>
</protein>
<organism evidence="2 3">
    <name type="scientific">Elysia crispata</name>
    <name type="common">lettuce slug</name>
    <dbReference type="NCBI Taxonomy" id="231223"/>
    <lineage>
        <taxon>Eukaryota</taxon>
        <taxon>Metazoa</taxon>
        <taxon>Spiralia</taxon>
        <taxon>Lophotrochozoa</taxon>
        <taxon>Mollusca</taxon>
        <taxon>Gastropoda</taxon>
        <taxon>Heterobranchia</taxon>
        <taxon>Euthyneura</taxon>
        <taxon>Panpulmonata</taxon>
        <taxon>Sacoglossa</taxon>
        <taxon>Placobranchoidea</taxon>
        <taxon>Plakobranchidae</taxon>
        <taxon>Elysia</taxon>
    </lineage>
</organism>
<evidence type="ECO:0000313" key="3">
    <source>
        <dbReference type="Proteomes" id="UP001283361"/>
    </source>
</evidence>
<dbReference type="EMBL" id="JAWDGP010003948">
    <property type="protein sequence ID" value="KAK3769280.1"/>
    <property type="molecule type" value="Genomic_DNA"/>
</dbReference>
<reference evidence="2" key="1">
    <citation type="journal article" date="2023" name="G3 (Bethesda)">
        <title>A reference genome for the long-term kleptoplast-retaining sea slug Elysia crispata morphotype clarki.</title>
        <authorList>
            <person name="Eastman K.E."/>
            <person name="Pendleton A.L."/>
            <person name="Shaikh M.A."/>
            <person name="Suttiyut T."/>
            <person name="Ogas R."/>
            <person name="Tomko P."/>
            <person name="Gavelis G."/>
            <person name="Widhalm J.R."/>
            <person name="Wisecaver J.H."/>
        </authorList>
    </citation>
    <scope>NUCLEOTIDE SEQUENCE</scope>
    <source>
        <strain evidence="2">ECLA1</strain>
    </source>
</reference>
<name>A0AAE0ZH70_9GAST</name>
<sequence length="160" mass="18198">MSTESSYLYSGDCDSFSDTPEERSPRVSTYPASLEWKPHSLQEILTDERRHSKVRGCSITEVRRKTEAVTANNCPGGRNPTSLTIMSHFSLYPVFEQETCQKCGLTQTTPPPTPDLFTAPNDLRFKQGMTNLCIIQSNTVQLCNYVRGKERKLSHHREHM</sequence>